<dbReference type="EMBL" id="QNUG01000028">
    <property type="protein sequence ID" value="REC69190.1"/>
    <property type="molecule type" value="Genomic_DNA"/>
</dbReference>
<name>A0A3D9CTU2_9FLAO</name>
<organism evidence="1 2">
    <name type="scientific">Epilithonimonas hispanica</name>
    <dbReference type="NCBI Taxonomy" id="358687"/>
    <lineage>
        <taxon>Bacteria</taxon>
        <taxon>Pseudomonadati</taxon>
        <taxon>Bacteroidota</taxon>
        <taxon>Flavobacteriia</taxon>
        <taxon>Flavobacteriales</taxon>
        <taxon>Weeksellaceae</taxon>
        <taxon>Chryseobacterium group</taxon>
        <taxon>Epilithonimonas</taxon>
    </lineage>
</organism>
<reference evidence="1 2" key="1">
    <citation type="journal article" date="2006" name="Int. J. Syst. Evol. Microbiol.">
        <title>Chryseobacterium hispanicum sp. nov., isolated from the drinking water distribution system of Sevilla, Spain.</title>
        <authorList>
            <person name="Gallego V."/>
            <person name="Garcia M.T."/>
            <person name="Ventosa A."/>
        </authorList>
    </citation>
    <scope>NUCLEOTIDE SEQUENCE [LARGE SCALE GENOMIC DNA]</scope>
    <source>
        <strain evidence="1 2">KCTC 22104</strain>
    </source>
</reference>
<evidence type="ECO:0000313" key="1">
    <source>
        <dbReference type="EMBL" id="REC69190.1"/>
    </source>
</evidence>
<dbReference type="OrthoDB" id="645138at2"/>
<dbReference type="Proteomes" id="UP000256326">
    <property type="component" value="Unassembled WGS sequence"/>
</dbReference>
<sequence>MPRQKGLFKIEGSIDGVTFYRNADGHFVRMAGGVSKSRIMNDPAFARTRENITEFGNNAKAAKVLRDALGPLVKNAKDSRTSNRLMQLFNKVKNLDVVSLRGQRKISIGLEDPLSQNVFQKFDFNKKAQLSNVLKRTYELDALAGTLDIPGFIPAVDLLKPEGATHAQITYAALGLDFDTADSSLVQATPLNFALDNVVQDIALSLTPPVGLPSVFQVLLIEFFQEVNTLQYPLNNGAFNVLFILNLS</sequence>
<gene>
    <name evidence="1" type="ORF">DRF58_12645</name>
</gene>
<accession>A0A3D9CTU2</accession>
<dbReference type="AlphaFoldDB" id="A0A3D9CTU2"/>
<keyword evidence="2" id="KW-1185">Reference proteome</keyword>
<comment type="caution">
    <text evidence="1">The sequence shown here is derived from an EMBL/GenBank/DDBJ whole genome shotgun (WGS) entry which is preliminary data.</text>
</comment>
<proteinExistence type="predicted"/>
<evidence type="ECO:0000313" key="2">
    <source>
        <dbReference type="Proteomes" id="UP000256326"/>
    </source>
</evidence>
<protein>
    <submittedName>
        <fullName evidence="1">Uncharacterized protein</fullName>
    </submittedName>
</protein>
<dbReference type="RefSeq" id="WP_116035954.1">
    <property type="nucleotide sequence ID" value="NZ_JBHLVV010000057.1"/>
</dbReference>